<dbReference type="PROSITE" id="PS50041">
    <property type="entry name" value="C_TYPE_LECTIN_2"/>
    <property type="match status" value="1"/>
</dbReference>
<dbReference type="InterPro" id="IPR016186">
    <property type="entry name" value="C-type_lectin-like/link_sf"/>
</dbReference>
<feature type="transmembrane region" description="Helical" evidence="11">
    <location>
        <begin position="111"/>
        <end position="135"/>
    </location>
</feature>
<evidence type="ECO:0000313" key="14">
    <source>
        <dbReference type="Proteomes" id="UP000002494"/>
    </source>
</evidence>
<keyword evidence="3" id="KW-0430">Lectin</keyword>
<dbReference type="Bgee" id="ENSRNOG00000062297">
    <property type="expression patterns" value="Expressed in spleen and 9 other cell types or tissues"/>
</dbReference>
<protein>
    <submittedName>
        <fullName evidence="13">Ly49 stimulatory receptor 8</fullName>
    </submittedName>
</protein>
<dbReference type="PANTHER" id="PTHR46329:SF4">
    <property type="entry name" value="KILLER CELL LECTIN-LIKE RECEPTOR, SUBFAMILY A, MEMBER 17"/>
    <property type="match status" value="1"/>
</dbReference>
<dbReference type="CTD" id="16636"/>
<keyword evidence="7 11" id="KW-0472">Membrane</keyword>
<name>E9PTN0_RAT</name>
<evidence type="ECO:0000313" key="15">
    <source>
        <dbReference type="RGD" id="735134"/>
    </source>
</evidence>
<dbReference type="InterPro" id="IPR052013">
    <property type="entry name" value="Mouse_KLRs"/>
</dbReference>
<dbReference type="ExpressionAtlas" id="E9PTN0">
    <property type="expression patterns" value="baseline"/>
</dbReference>
<evidence type="ECO:0000256" key="2">
    <source>
        <dbReference type="ARBA" id="ARBA00022692"/>
    </source>
</evidence>
<dbReference type="GO" id="GO:0038023">
    <property type="term" value="F:signaling receptor activity"/>
    <property type="evidence" value="ECO:0000318"/>
    <property type="project" value="GO_Central"/>
</dbReference>
<comment type="subcellular location">
    <subcellularLocation>
        <location evidence="1">Membrane</location>
        <topology evidence="1">Single-pass type II membrane protein</topology>
    </subcellularLocation>
</comment>
<keyword evidence="8" id="KW-1015">Disulfide bond</keyword>
<dbReference type="SUPFAM" id="SSF56436">
    <property type="entry name" value="C-type lectin-like"/>
    <property type="match status" value="1"/>
</dbReference>
<evidence type="ECO:0000256" key="8">
    <source>
        <dbReference type="ARBA" id="ARBA00023157"/>
    </source>
</evidence>
<keyword evidence="14" id="KW-1185">Reference proteome</keyword>
<evidence type="ECO:0000256" key="9">
    <source>
        <dbReference type="ARBA" id="ARBA00023170"/>
    </source>
</evidence>
<evidence type="ECO:0000256" key="3">
    <source>
        <dbReference type="ARBA" id="ARBA00022734"/>
    </source>
</evidence>
<dbReference type="Ensembl" id="ENSRNOT00000087529.4">
    <property type="protein sequence ID" value="ENSRNOP00000069231.4"/>
    <property type="gene ID" value="ENSRNOG00000061664.4"/>
</dbReference>
<dbReference type="Gene3D" id="3.10.100.10">
    <property type="entry name" value="Mannose-Binding Protein A, subunit A"/>
    <property type="match status" value="1"/>
</dbReference>
<evidence type="ECO:0000256" key="5">
    <source>
        <dbReference type="ARBA" id="ARBA00022968"/>
    </source>
</evidence>
<evidence type="ECO:0000256" key="6">
    <source>
        <dbReference type="ARBA" id="ARBA00022989"/>
    </source>
</evidence>
<dbReference type="RGD" id="735134">
    <property type="gene designation" value="Klra5"/>
</dbReference>
<organism evidence="13 14">
    <name type="scientific">Rattus norvegicus</name>
    <name type="common">Rat</name>
    <dbReference type="NCBI Taxonomy" id="10116"/>
    <lineage>
        <taxon>Eukaryota</taxon>
        <taxon>Metazoa</taxon>
        <taxon>Chordata</taxon>
        <taxon>Craniata</taxon>
        <taxon>Vertebrata</taxon>
        <taxon>Euteleostomi</taxon>
        <taxon>Mammalia</taxon>
        <taxon>Eutheria</taxon>
        <taxon>Euarchontoglires</taxon>
        <taxon>Glires</taxon>
        <taxon>Rodentia</taxon>
        <taxon>Myomorpha</taxon>
        <taxon>Muroidea</taxon>
        <taxon>Muridae</taxon>
        <taxon>Murinae</taxon>
        <taxon>Rattus</taxon>
    </lineage>
</organism>
<evidence type="ECO:0000256" key="7">
    <source>
        <dbReference type="ARBA" id="ARBA00023136"/>
    </source>
</evidence>
<dbReference type="GO" id="GO:0030246">
    <property type="term" value="F:carbohydrate binding"/>
    <property type="evidence" value="ECO:0007669"/>
    <property type="project" value="UniProtKB-KW"/>
</dbReference>
<evidence type="ECO:0000256" key="11">
    <source>
        <dbReference type="SAM" id="Phobius"/>
    </source>
</evidence>
<accession>E9PTN0</accession>
<keyword evidence="6 11" id="KW-1133">Transmembrane helix</keyword>
<dbReference type="SMART" id="SM00034">
    <property type="entry name" value="CLECT"/>
    <property type="match status" value="1"/>
</dbReference>
<evidence type="ECO:0000256" key="10">
    <source>
        <dbReference type="ARBA" id="ARBA00023180"/>
    </source>
</evidence>
<dbReference type="GO" id="GO:0009986">
    <property type="term" value="C:cell surface"/>
    <property type="evidence" value="ECO:0000318"/>
    <property type="project" value="GO_Central"/>
</dbReference>
<feature type="domain" description="C-type lectin" evidence="12">
    <location>
        <begin position="217"/>
        <end position="325"/>
    </location>
</feature>
<dbReference type="InterPro" id="IPR001304">
    <property type="entry name" value="C-type_lectin-like"/>
</dbReference>
<dbReference type="InterPro" id="IPR016187">
    <property type="entry name" value="CTDL_fold"/>
</dbReference>
<gene>
    <name evidence="15" type="primary">Klra5</name>
    <name evidence="15" type="synonym">LOC100911234</name>
    <name evidence="13" type="synonym">Ly49s8</name>
</gene>
<sequence length="337" mass="39016">MRLSVTLSKFISAFPLGAFYGVQTRKVNLYTTIGGSISSTRIISEQQYRNHSRAYFNREHLLYAPKMSEQEVTYSSVRFSKSSGLQNQVKPEETKGPKEAGHRECYVPWHLIVIALGILCTLLLLTVAVLVTIIFQYSQEKHELQETLNHHHNCSAMQRDIDLKEEMLRKISIDCSPGNDLLESFNRSKNRWYSKTKAVVNSSQHKGSEIETYWFCYGIKCYYVIKDGKSWDECKQTCQNSSLFLLKIDDEDERKFLQQQLIPDNYWIGFSYDKEKKEWAWIENGPSKLASNTMKFNKKLGGCVFLSKTRLDHTDCINLYSCICGKKLNKFPDLLSN</sequence>
<dbReference type="OMA" id="NTECSNA"/>
<keyword evidence="5" id="KW-0735">Signal-anchor</keyword>
<dbReference type="GeneTree" id="ENSGT00390000008117"/>
<keyword evidence="4" id="KW-0130">Cell adhesion</keyword>
<dbReference type="Pfam" id="PF00059">
    <property type="entry name" value="Lectin_C"/>
    <property type="match status" value="1"/>
</dbReference>
<reference evidence="13" key="2">
    <citation type="submission" date="2025-08" db="UniProtKB">
        <authorList>
            <consortium name="Ensembl"/>
        </authorList>
    </citation>
    <scope>IDENTIFICATION</scope>
    <source>
        <strain evidence="13">Brown Norway</strain>
    </source>
</reference>
<dbReference type="RefSeq" id="XP_038963383.1">
    <property type="nucleotide sequence ID" value="XM_039107455.2"/>
</dbReference>
<dbReference type="InterPro" id="IPR013600">
    <property type="entry name" value="Ly49_N"/>
</dbReference>
<reference evidence="13" key="1">
    <citation type="submission" date="2024-01" db="EMBL/GenBank/DDBJ databases">
        <title>GRCr8: a new rat reference genome assembly contstructed from accurate long reads and long range scaffolding.</title>
        <authorList>
            <person name="Doris P.A."/>
            <person name="Kalbfleisch T."/>
            <person name="Li K."/>
            <person name="Howe K."/>
            <person name="Wood J."/>
        </authorList>
    </citation>
    <scope>NUCLEOTIDE SEQUENCE [LARGE SCALE GENOMIC DNA]</scope>
    <source>
        <strain evidence="13">Brown Norway</strain>
    </source>
</reference>
<evidence type="ECO:0000256" key="1">
    <source>
        <dbReference type="ARBA" id="ARBA00004606"/>
    </source>
</evidence>
<dbReference type="Proteomes" id="UP000002494">
    <property type="component" value="Chromosome 4"/>
</dbReference>
<dbReference type="OrthoDB" id="2142683at2759"/>
<dbReference type="VEuPathDB" id="HostDB:ENSRNOG00000062297"/>
<keyword evidence="9" id="KW-0675">Receptor</keyword>
<evidence type="ECO:0000256" key="4">
    <source>
        <dbReference type="ARBA" id="ARBA00022889"/>
    </source>
</evidence>
<dbReference type="CDD" id="cd03593">
    <property type="entry name" value="CLECT_NK_receptors_like"/>
    <property type="match status" value="1"/>
</dbReference>
<dbReference type="Pfam" id="PF08391">
    <property type="entry name" value="Ly49"/>
    <property type="match status" value="1"/>
</dbReference>
<dbReference type="PANTHER" id="PTHR46329">
    <property type="entry name" value="KILLER CELL LECTIN-LIKE RECEPTOR 2"/>
    <property type="match status" value="1"/>
</dbReference>
<dbReference type="InterPro" id="IPR033992">
    <property type="entry name" value="NKR-like_CTLD"/>
</dbReference>
<dbReference type="GO" id="GO:0005886">
    <property type="term" value="C:plasma membrane"/>
    <property type="evidence" value="ECO:0007669"/>
    <property type="project" value="UniProtKB-ARBA"/>
</dbReference>
<keyword evidence="10" id="KW-0325">Glycoprotein</keyword>
<dbReference type="GeneID" id="297666"/>
<dbReference type="GO" id="GO:0007155">
    <property type="term" value="P:cell adhesion"/>
    <property type="evidence" value="ECO:0007669"/>
    <property type="project" value="UniProtKB-KW"/>
</dbReference>
<dbReference type="KEGG" id="rno:297666"/>
<reference evidence="13" key="3">
    <citation type="submission" date="2025-09" db="UniProtKB">
        <authorList>
            <consortium name="Ensembl"/>
        </authorList>
    </citation>
    <scope>IDENTIFICATION</scope>
    <source>
        <strain evidence="13">Brown Norway</strain>
    </source>
</reference>
<proteinExistence type="predicted"/>
<dbReference type="RGD" id="1562972">
    <property type="gene designation" value="Ly49s8"/>
</dbReference>
<evidence type="ECO:0000313" key="13">
    <source>
        <dbReference type="Ensembl" id="ENSRNOP00000069231.4"/>
    </source>
</evidence>
<dbReference type="AlphaFoldDB" id="E9PTN0"/>
<dbReference type="AGR" id="RGD:735134"/>
<evidence type="ECO:0000259" key="12">
    <source>
        <dbReference type="PROSITE" id="PS50041"/>
    </source>
</evidence>
<keyword evidence="2 11" id="KW-0812">Transmembrane</keyword>